<name>A0A3N4JQ21_9PEZI</name>
<keyword evidence="1" id="KW-0812">Transmembrane</keyword>
<evidence type="ECO:0000313" key="2">
    <source>
        <dbReference type="EMBL" id="RPB00363.1"/>
    </source>
</evidence>
<gene>
    <name evidence="2" type="ORF">L873DRAFT_809583</name>
</gene>
<proteinExistence type="predicted"/>
<feature type="transmembrane region" description="Helical" evidence="1">
    <location>
        <begin position="72"/>
        <end position="101"/>
    </location>
</feature>
<accession>A0A3N4JQ21</accession>
<keyword evidence="1" id="KW-0472">Membrane</keyword>
<reference evidence="2 3" key="1">
    <citation type="journal article" date="2018" name="Nat. Ecol. Evol.">
        <title>Pezizomycetes genomes reveal the molecular basis of ectomycorrhizal truffle lifestyle.</title>
        <authorList>
            <person name="Murat C."/>
            <person name="Payen T."/>
            <person name="Noel B."/>
            <person name="Kuo A."/>
            <person name="Morin E."/>
            <person name="Chen J."/>
            <person name="Kohler A."/>
            <person name="Krizsan K."/>
            <person name="Balestrini R."/>
            <person name="Da Silva C."/>
            <person name="Montanini B."/>
            <person name="Hainaut M."/>
            <person name="Levati E."/>
            <person name="Barry K.W."/>
            <person name="Belfiori B."/>
            <person name="Cichocki N."/>
            <person name="Clum A."/>
            <person name="Dockter R.B."/>
            <person name="Fauchery L."/>
            <person name="Guy J."/>
            <person name="Iotti M."/>
            <person name="Le Tacon F."/>
            <person name="Lindquist E.A."/>
            <person name="Lipzen A."/>
            <person name="Malagnac F."/>
            <person name="Mello A."/>
            <person name="Molinier V."/>
            <person name="Miyauchi S."/>
            <person name="Poulain J."/>
            <person name="Riccioni C."/>
            <person name="Rubini A."/>
            <person name="Sitrit Y."/>
            <person name="Splivallo R."/>
            <person name="Traeger S."/>
            <person name="Wang M."/>
            <person name="Zifcakova L."/>
            <person name="Wipf D."/>
            <person name="Zambonelli A."/>
            <person name="Paolocci F."/>
            <person name="Nowrousian M."/>
            <person name="Ottonello S."/>
            <person name="Baldrian P."/>
            <person name="Spatafora J.W."/>
            <person name="Henrissat B."/>
            <person name="Nagy L.G."/>
            <person name="Aury J.M."/>
            <person name="Wincker P."/>
            <person name="Grigoriev I.V."/>
            <person name="Bonfante P."/>
            <person name="Martin F.M."/>
        </authorList>
    </citation>
    <scope>NUCLEOTIDE SEQUENCE [LARGE SCALE GENOMIC DNA]</scope>
    <source>
        <strain evidence="2 3">120613-1</strain>
    </source>
</reference>
<evidence type="ECO:0000313" key="3">
    <source>
        <dbReference type="Proteomes" id="UP000276215"/>
    </source>
</evidence>
<protein>
    <submittedName>
        <fullName evidence="2">Uncharacterized protein</fullName>
    </submittedName>
</protein>
<keyword evidence="1" id="KW-1133">Transmembrane helix</keyword>
<sequence length="147" mass="16665">MLKIRVTTSHTMLGFLWMPLPTPRSLFKFFRYSLILYHEFRRCAQVSISLPVRDLGHITFFWAVTSESSAHLFGWSVGCYAGIFIFSFVLSNSHIVCVFLIRGMYAFLSFRPVCVRCAVSRYWGSGRRLPCSDWGTPAVRGGGSCCG</sequence>
<organism evidence="2 3">
    <name type="scientific">Choiromyces venosus 120613-1</name>
    <dbReference type="NCBI Taxonomy" id="1336337"/>
    <lineage>
        <taxon>Eukaryota</taxon>
        <taxon>Fungi</taxon>
        <taxon>Dikarya</taxon>
        <taxon>Ascomycota</taxon>
        <taxon>Pezizomycotina</taxon>
        <taxon>Pezizomycetes</taxon>
        <taxon>Pezizales</taxon>
        <taxon>Tuberaceae</taxon>
        <taxon>Choiromyces</taxon>
    </lineage>
</organism>
<evidence type="ECO:0000256" key="1">
    <source>
        <dbReference type="SAM" id="Phobius"/>
    </source>
</evidence>
<dbReference type="AlphaFoldDB" id="A0A3N4JQ21"/>
<dbReference type="Proteomes" id="UP000276215">
    <property type="component" value="Unassembled WGS sequence"/>
</dbReference>
<dbReference type="EMBL" id="ML120380">
    <property type="protein sequence ID" value="RPB00363.1"/>
    <property type="molecule type" value="Genomic_DNA"/>
</dbReference>
<keyword evidence="3" id="KW-1185">Reference proteome</keyword>